<comment type="caution">
    <text evidence="1">The sequence shown here is derived from an EMBL/GenBank/DDBJ whole genome shotgun (WGS) entry which is preliminary data.</text>
</comment>
<organism evidence="1 2">
    <name type="scientific">Sediminicola arcticus</name>
    <dbReference type="NCBI Taxonomy" id="1574308"/>
    <lineage>
        <taxon>Bacteria</taxon>
        <taxon>Pseudomonadati</taxon>
        <taxon>Bacteroidota</taxon>
        <taxon>Flavobacteriia</taxon>
        <taxon>Flavobacteriales</taxon>
        <taxon>Flavobacteriaceae</taxon>
        <taxon>Sediminicola</taxon>
    </lineage>
</organism>
<dbReference type="SUPFAM" id="SSF47336">
    <property type="entry name" value="ACP-like"/>
    <property type="match status" value="1"/>
</dbReference>
<dbReference type="Gene3D" id="1.10.1200.10">
    <property type="entry name" value="ACP-like"/>
    <property type="match status" value="1"/>
</dbReference>
<keyword evidence="2" id="KW-1185">Reference proteome</keyword>
<accession>A0ABV2SUD7</accession>
<name>A0ABV2SUD7_9FLAO</name>
<evidence type="ECO:0000313" key="2">
    <source>
        <dbReference type="Proteomes" id="UP001549799"/>
    </source>
</evidence>
<dbReference type="EMBL" id="JBEXAE010000003">
    <property type="protein sequence ID" value="MET6990756.1"/>
    <property type="molecule type" value="Genomic_DNA"/>
</dbReference>
<dbReference type="Proteomes" id="UP001549799">
    <property type="component" value="Unassembled WGS sequence"/>
</dbReference>
<dbReference type="InterPro" id="IPR036736">
    <property type="entry name" value="ACP-like_sf"/>
</dbReference>
<protein>
    <submittedName>
        <fullName evidence="1">Acyl carrier protein</fullName>
    </submittedName>
</protein>
<evidence type="ECO:0000313" key="1">
    <source>
        <dbReference type="EMBL" id="MET6990756.1"/>
    </source>
</evidence>
<proteinExistence type="predicted"/>
<dbReference type="RefSeq" id="WP_354615148.1">
    <property type="nucleotide sequence ID" value="NZ_JBEXAE010000003.1"/>
</dbReference>
<gene>
    <name evidence="1" type="ORF">ABXZ36_08860</name>
</gene>
<sequence length="73" mass="8262">MDKFESSIAQILEVDEVSLNDELESFDAWDSMTILSIIAFCYDEYNTSLDANEIKSVKTILGLKKLIEGKKLV</sequence>
<reference evidence="1 2" key="1">
    <citation type="submission" date="2024-07" db="EMBL/GenBank/DDBJ databases">
        <title>The genome sequence of type strain Sediminicola arcticus GDMCC 1.2805.</title>
        <authorList>
            <person name="Liu Y."/>
        </authorList>
    </citation>
    <scope>NUCLEOTIDE SEQUENCE [LARGE SCALE GENOMIC DNA]</scope>
    <source>
        <strain evidence="1 2">GDMCC 1.2805</strain>
    </source>
</reference>